<keyword evidence="7" id="KW-1185">Reference proteome</keyword>
<comment type="similarity">
    <text evidence="1">Belongs to the TRAFAC class TrmE-Era-EngA-EngB-Septin-like GTPase superfamily. AIG1/Toc34/Toc159-like paraseptin GTPase family. IAN subfamily.</text>
</comment>
<accession>A0AAW0J550</accession>
<dbReference type="PANTHER" id="PTHR10903">
    <property type="entry name" value="GTPASE, IMAP FAMILY MEMBER-RELATED"/>
    <property type="match status" value="1"/>
</dbReference>
<comment type="caution">
    <text evidence="6">The sequence shown here is derived from an EMBL/GenBank/DDBJ whole genome shotgun (WGS) entry which is preliminary data.</text>
</comment>
<dbReference type="PANTHER" id="PTHR10903:SF191">
    <property type="entry name" value="GTPASE IMAP FAMILY MEMBER 9"/>
    <property type="match status" value="1"/>
</dbReference>
<evidence type="ECO:0000313" key="6">
    <source>
        <dbReference type="EMBL" id="KAK7821835.1"/>
    </source>
</evidence>
<feature type="coiled-coil region" evidence="4">
    <location>
        <begin position="252"/>
        <end position="309"/>
    </location>
</feature>
<dbReference type="InterPro" id="IPR045058">
    <property type="entry name" value="GIMA/IAN/Toc"/>
</dbReference>
<protein>
    <recommendedName>
        <fullName evidence="5">AIG1-type G domain-containing protein</fullName>
    </recommendedName>
</protein>
<dbReference type="GO" id="GO:0005829">
    <property type="term" value="C:cytosol"/>
    <property type="evidence" value="ECO:0007669"/>
    <property type="project" value="TreeGrafter"/>
</dbReference>
<dbReference type="InterPro" id="IPR006703">
    <property type="entry name" value="G_AIG1"/>
</dbReference>
<evidence type="ECO:0000256" key="1">
    <source>
        <dbReference type="ARBA" id="ARBA00008535"/>
    </source>
</evidence>
<keyword evidence="4" id="KW-0175">Coiled coil</keyword>
<evidence type="ECO:0000259" key="5">
    <source>
        <dbReference type="PROSITE" id="PS51720"/>
    </source>
</evidence>
<keyword evidence="3" id="KW-0342">GTP-binding</keyword>
<keyword evidence="2" id="KW-0547">Nucleotide-binding</keyword>
<dbReference type="Proteomes" id="UP001488838">
    <property type="component" value="Unassembled WGS sequence"/>
</dbReference>
<reference evidence="6 7" key="1">
    <citation type="journal article" date="2023" name="bioRxiv">
        <title>Conserved and derived expression patterns and positive selection on dental genes reveal complex evolutionary context of ever-growing rodent molars.</title>
        <authorList>
            <person name="Calamari Z.T."/>
            <person name="Song A."/>
            <person name="Cohen E."/>
            <person name="Akter M."/>
            <person name="Roy R.D."/>
            <person name="Hallikas O."/>
            <person name="Christensen M.M."/>
            <person name="Li P."/>
            <person name="Marangoni P."/>
            <person name="Jernvall J."/>
            <person name="Klein O.D."/>
        </authorList>
    </citation>
    <scope>NUCLEOTIDE SEQUENCE [LARGE SCALE GENOMIC DNA]</scope>
    <source>
        <strain evidence="6">V071</strain>
    </source>
</reference>
<dbReference type="InterPro" id="IPR027417">
    <property type="entry name" value="P-loop_NTPase"/>
</dbReference>
<dbReference type="FunFam" id="3.40.50.300:FF:000366">
    <property type="entry name" value="GTPase, IMAP family member 2"/>
    <property type="match status" value="1"/>
</dbReference>
<dbReference type="EMBL" id="JBBHLL010000062">
    <property type="protein sequence ID" value="KAK7821835.1"/>
    <property type="molecule type" value="Genomic_DNA"/>
</dbReference>
<evidence type="ECO:0000256" key="4">
    <source>
        <dbReference type="SAM" id="Coils"/>
    </source>
</evidence>
<dbReference type="Gene3D" id="3.40.50.300">
    <property type="entry name" value="P-loop containing nucleotide triphosphate hydrolases"/>
    <property type="match status" value="2"/>
</dbReference>
<feature type="domain" description="AIG1-type G" evidence="5">
    <location>
        <begin position="42"/>
        <end position="244"/>
    </location>
</feature>
<organism evidence="6 7">
    <name type="scientific">Myodes glareolus</name>
    <name type="common">Bank vole</name>
    <name type="synonym">Clethrionomys glareolus</name>
    <dbReference type="NCBI Taxonomy" id="447135"/>
    <lineage>
        <taxon>Eukaryota</taxon>
        <taxon>Metazoa</taxon>
        <taxon>Chordata</taxon>
        <taxon>Craniata</taxon>
        <taxon>Vertebrata</taxon>
        <taxon>Euteleostomi</taxon>
        <taxon>Mammalia</taxon>
        <taxon>Eutheria</taxon>
        <taxon>Euarchontoglires</taxon>
        <taxon>Glires</taxon>
        <taxon>Rodentia</taxon>
        <taxon>Myomorpha</taxon>
        <taxon>Muroidea</taxon>
        <taxon>Cricetidae</taxon>
        <taxon>Arvicolinae</taxon>
        <taxon>Myodes</taxon>
    </lineage>
</organism>
<dbReference type="GO" id="GO:0005525">
    <property type="term" value="F:GTP binding"/>
    <property type="evidence" value="ECO:0007669"/>
    <property type="project" value="UniProtKB-KW"/>
</dbReference>
<dbReference type="Pfam" id="PF04548">
    <property type="entry name" value="AIG1"/>
    <property type="match status" value="2"/>
</dbReference>
<evidence type="ECO:0000256" key="3">
    <source>
        <dbReference type="ARBA" id="ARBA00023134"/>
    </source>
</evidence>
<dbReference type="SUPFAM" id="SSF52540">
    <property type="entry name" value="P-loop containing nucleoside triphosphate hydrolases"/>
    <property type="match status" value="1"/>
</dbReference>
<sequence>MQRFCFTVKHKHRLKQAPHRNPEPSSIPEEESACLNMAAHRNTEVRIILVGKTGSGKSATANTILGRREFESKASAHAVTKTCQKASREWKGKNLVVVDTPGLFDTKETMKATCTEISKCVLYSCPGPHAIILVLQLGRFTEEEQNTVSLIKSLFGEAAMKYMIVLFTRKDDLEDKSLDDFLGESNDKLNNVIAQCGKRYLAFNNKAREAERGEQVEQLVGLIEQMVDRNGGSYFSEKIYGDIDRRLRHCLRELEETYARELNDEIERIERECAHKSEKEKKARIDSAKRNYDEKMKNLKEKAEENTFEYIFKKICGLLSKFWDKLRWKDDLEDTDIHEYLKSAPEDIQKLICKFEDCYCLFNNKASGAEQEDQRTQLLTLVQRMVMENGGSCFTNKMYGSAEKEIQKQTREKQEHYREGLERERAWLRGECGEQIRDLKGQLERGRRKAQMEREFSRTEAYYTERQQNARREVENQNGILDMILKLWEAACFIIGQFMQDD</sequence>
<name>A0AAW0J550_MYOGA</name>
<evidence type="ECO:0000256" key="2">
    <source>
        <dbReference type="ARBA" id="ARBA00022741"/>
    </source>
</evidence>
<evidence type="ECO:0000313" key="7">
    <source>
        <dbReference type="Proteomes" id="UP001488838"/>
    </source>
</evidence>
<dbReference type="AlphaFoldDB" id="A0AAW0J550"/>
<dbReference type="PROSITE" id="PS51720">
    <property type="entry name" value="G_AIG1"/>
    <property type="match status" value="1"/>
</dbReference>
<gene>
    <name evidence="6" type="ORF">U0070_004799</name>
</gene>
<dbReference type="CDD" id="cd01852">
    <property type="entry name" value="AIG1"/>
    <property type="match status" value="1"/>
</dbReference>
<proteinExistence type="inferred from homology"/>